<dbReference type="InterPro" id="IPR029060">
    <property type="entry name" value="PIN-like_dom_sf"/>
</dbReference>
<accession>A0A916ZJD6</accession>
<dbReference type="InterPro" id="IPR002716">
    <property type="entry name" value="PIN_dom"/>
</dbReference>
<keyword evidence="1 5" id="KW-1277">Toxin-antitoxin system</keyword>
<protein>
    <recommendedName>
        <fullName evidence="5">Ribonuclease VapC</fullName>
        <shortName evidence="5">RNase VapC</shortName>
        <ecNumber evidence="5">3.1.-.-</ecNumber>
    </recommendedName>
    <alternativeName>
        <fullName evidence="5">Toxin VapC</fullName>
    </alternativeName>
</protein>
<dbReference type="GO" id="GO:0016787">
    <property type="term" value="F:hydrolase activity"/>
    <property type="evidence" value="ECO:0007669"/>
    <property type="project" value="UniProtKB-KW"/>
</dbReference>
<dbReference type="GO" id="GO:0000287">
    <property type="term" value="F:magnesium ion binding"/>
    <property type="evidence" value="ECO:0007669"/>
    <property type="project" value="UniProtKB-UniRule"/>
</dbReference>
<keyword evidence="3 5" id="KW-0479">Metal-binding</keyword>
<feature type="binding site" evidence="5">
    <location>
        <position position="5"/>
    </location>
    <ligand>
        <name>Mg(2+)</name>
        <dbReference type="ChEBI" id="CHEBI:18420"/>
    </ligand>
</feature>
<feature type="domain" description="PIN" evidence="6">
    <location>
        <begin position="4"/>
        <end position="129"/>
    </location>
</feature>
<dbReference type="RefSeq" id="WP_188907834.1">
    <property type="nucleotide sequence ID" value="NZ_BMIQ01000002.1"/>
</dbReference>
<evidence type="ECO:0000256" key="3">
    <source>
        <dbReference type="ARBA" id="ARBA00022723"/>
    </source>
</evidence>
<comment type="similarity">
    <text evidence="5">Belongs to the PINc/VapC protein family.</text>
</comment>
<keyword evidence="5" id="KW-0800">Toxin</keyword>
<keyword evidence="5" id="KW-0460">Magnesium</keyword>
<reference evidence="7" key="1">
    <citation type="journal article" date="2014" name="Int. J. Syst. Evol. Microbiol.">
        <title>Complete genome sequence of Corynebacterium casei LMG S-19264T (=DSM 44701T), isolated from a smear-ripened cheese.</title>
        <authorList>
            <consortium name="US DOE Joint Genome Institute (JGI-PGF)"/>
            <person name="Walter F."/>
            <person name="Albersmeier A."/>
            <person name="Kalinowski J."/>
            <person name="Ruckert C."/>
        </authorList>
    </citation>
    <scope>NUCLEOTIDE SEQUENCE</scope>
    <source>
        <strain evidence="7">CGMCC 1.15367</strain>
    </source>
</reference>
<reference evidence="7" key="2">
    <citation type="submission" date="2020-09" db="EMBL/GenBank/DDBJ databases">
        <authorList>
            <person name="Sun Q."/>
            <person name="Zhou Y."/>
        </authorList>
    </citation>
    <scope>NUCLEOTIDE SEQUENCE</scope>
    <source>
        <strain evidence="7">CGMCC 1.15367</strain>
    </source>
</reference>
<evidence type="ECO:0000256" key="2">
    <source>
        <dbReference type="ARBA" id="ARBA00022722"/>
    </source>
</evidence>
<evidence type="ECO:0000256" key="1">
    <source>
        <dbReference type="ARBA" id="ARBA00022649"/>
    </source>
</evidence>
<evidence type="ECO:0000256" key="5">
    <source>
        <dbReference type="HAMAP-Rule" id="MF_00265"/>
    </source>
</evidence>
<dbReference type="GO" id="GO:0004540">
    <property type="term" value="F:RNA nuclease activity"/>
    <property type="evidence" value="ECO:0007669"/>
    <property type="project" value="InterPro"/>
</dbReference>
<keyword evidence="2 5" id="KW-0540">Nuclease</keyword>
<dbReference type="Proteomes" id="UP000644699">
    <property type="component" value="Unassembled WGS sequence"/>
</dbReference>
<proteinExistence type="inferred from homology"/>
<keyword evidence="4 5" id="KW-0378">Hydrolase</keyword>
<evidence type="ECO:0000313" key="8">
    <source>
        <dbReference type="Proteomes" id="UP000644699"/>
    </source>
</evidence>
<gene>
    <name evidence="5 7" type="primary">vapC</name>
    <name evidence="7" type="ORF">GCM10011390_17520</name>
</gene>
<dbReference type="Pfam" id="PF01850">
    <property type="entry name" value="PIN"/>
    <property type="match status" value="1"/>
</dbReference>
<dbReference type="InterPro" id="IPR022907">
    <property type="entry name" value="VapC_family"/>
</dbReference>
<dbReference type="SUPFAM" id="SSF88723">
    <property type="entry name" value="PIN domain-like"/>
    <property type="match status" value="1"/>
</dbReference>
<comment type="caution">
    <text evidence="7">The sequence shown here is derived from an EMBL/GenBank/DDBJ whole genome shotgun (WGS) entry which is preliminary data.</text>
</comment>
<evidence type="ECO:0000259" key="6">
    <source>
        <dbReference type="Pfam" id="PF01850"/>
    </source>
</evidence>
<keyword evidence="8" id="KW-1185">Reference proteome</keyword>
<evidence type="ECO:0000256" key="4">
    <source>
        <dbReference type="ARBA" id="ARBA00022801"/>
    </source>
</evidence>
<dbReference type="Gene3D" id="3.40.50.1010">
    <property type="entry name" value="5'-nuclease"/>
    <property type="match status" value="1"/>
</dbReference>
<sequence length="141" mass="15040">MNYADTSLIVAALSNERATVCAQDWLAAQEPGGLAISDWILTETSSALAIKLRTGQMTLDQRANALALFNRLVSESFTLLTVATRHFRLAATFVDQPHLNLRAGDALHPAVAADHGATLHTLDRRLAEAGPLIGVPTSLLA</sequence>
<comment type="function">
    <text evidence="5">Toxic component of a toxin-antitoxin (TA) system. An RNase.</text>
</comment>
<dbReference type="AlphaFoldDB" id="A0A916ZJD6"/>
<name>A0A916ZJD6_9HYPH</name>
<comment type="cofactor">
    <cofactor evidence="5">
        <name>Mg(2+)</name>
        <dbReference type="ChEBI" id="CHEBI:18420"/>
    </cofactor>
</comment>
<dbReference type="HAMAP" id="MF_00265">
    <property type="entry name" value="VapC_Nob1"/>
    <property type="match status" value="1"/>
</dbReference>
<feature type="binding site" evidence="5">
    <location>
        <position position="105"/>
    </location>
    <ligand>
        <name>Mg(2+)</name>
        <dbReference type="ChEBI" id="CHEBI:18420"/>
    </ligand>
</feature>
<organism evidence="7 8">
    <name type="scientific">Aureimonas endophytica</name>
    <dbReference type="NCBI Taxonomy" id="2027858"/>
    <lineage>
        <taxon>Bacteria</taxon>
        <taxon>Pseudomonadati</taxon>
        <taxon>Pseudomonadota</taxon>
        <taxon>Alphaproteobacteria</taxon>
        <taxon>Hyphomicrobiales</taxon>
        <taxon>Aurantimonadaceae</taxon>
        <taxon>Aureimonas</taxon>
    </lineage>
</organism>
<dbReference type="GO" id="GO:0090729">
    <property type="term" value="F:toxin activity"/>
    <property type="evidence" value="ECO:0007669"/>
    <property type="project" value="UniProtKB-KW"/>
</dbReference>
<dbReference type="EC" id="3.1.-.-" evidence="5"/>
<dbReference type="CDD" id="cd09874">
    <property type="entry name" value="PIN_MT3492-like"/>
    <property type="match status" value="1"/>
</dbReference>
<dbReference type="EMBL" id="BMIQ01000002">
    <property type="protein sequence ID" value="GGD99227.1"/>
    <property type="molecule type" value="Genomic_DNA"/>
</dbReference>
<evidence type="ECO:0000313" key="7">
    <source>
        <dbReference type="EMBL" id="GGD99227.1"/>
    </source>
</evidence>